<dbReference type="PANTHER" id="PTHR21567:SF9">
    <property type="entry name" value="CLIP-ASSOCIATING PROTEIN"/>
    <property type="match status" value="1"/>
</dbReference>
<name>A0A6B2KXM3_9EUKA</name>
<dbReference type="GO" id="GO:0005815">
    <property type="term" value="C:microtubule organizing center"/>
    <property type="evidence" value="ECO:0007669"/>
    <property type="project" value="TreeGrafter"/>
</dbReference>
<proteinExistence type="predicted"/>
<feature type="region of interest" description="Disordered" evidence="1">
    <location>
        <begin position="223"/>
        <end position="337"/>
    </location>
</feature>
<dbReference type="SMART" id="SM01349">
    <property type="entry name" value="TOG"/>
    <property type="match status" value="1"/>
</dbReference>
<dbReference type="EMBL" id="GIBP01000379">
    <property type="protein sequence ID" value="NDV29348.1"/>
    <property type="molecule type" value="Transcribed_RNA"/>
</dbReference>
<sequence>MQSDDWEMRATALKSLSALADQAGKERDFPVLLRTLHEQLTQQIGDLRSSITKEVCATLSRLSAVLGDAFGPTADLCIPKLLPVTTVTIQVMSENAHSCIKSLLKNTQTSLIPFLTGESIKNKHASARKNCVEYCGILLSERSTGQLSKHLKDFEKMITHCVSDASAPSRQLARLCFWLFEAHWPSEAQSLLTKIDPKVAVLIRKDQSIDWNTFTMNTEDKRSISKLSSGGDKGGLLAGGDKSAKVQPLKSSNPPVVSSRPQPLSTRSITEIDPTMNGRNTNFSSRISSRVQSPPQTQPQPQPMHILQQPQPQPTSTLPQPQPMSTLQQPQPKSTLQQLQPISTLQQTLPKEQSKQEQVKSIDQDLAELDEMMVDSLSNLHISPSQLKSPVNSDVVLPNPFSPFNPTGPTTQTTQKTLPTRDSVSRTGLPARTRFEVTSTVKAPNQRSSVEARATTTVISPVTIRNKQIDGASEISRIELMIKSANEMERLTGFKQMKELLSNKTFNDQIVTRKLFIEKVLNIHIQGFHDTPQILLVVMSSLALLITIISTSTVYDKWWEKISPHLIQAYASKPEFCFQDELIAALLKVLPFSRIRNYLLDNMNPHQSLTNSRGSLRFIQHICISQKQNLPNYEIEIAHIMKHIFLSISWEKVSEERREAVVTLRALLTLFPKESKQVFGVLQFTEEKKFKQIAELIEIPLVEIKQPLNQPTATRTPLASLNTSNFTGRAVLSDRNKANGLSVANTNNIMNQKTPTQLQPSYKENYEFASPNIPNAPNFPYFHLTPMLKQCPTQEGTDATWDLNLLDDIDLYPSPEKPVITNLSEDEIYAKVISLVPGMERHNLATLEEFNHILSQESLPLSTLFRITQNLTLMNTFISNISNDQVEIRKSVVFSLAALSHRLKTSFDPFLMTLKGPERKLVEHIKTQNFITT</sequence>
<evidence type="ECO:0000256" key="1">
    <source>
        <dbReference type="SAM" id="MobiDB-lite"/>
    </source>
</evidence>
<dbReference type="GO" id="GO:0072686">
    <property type="term" value="C:mitotic spindle"/>
    <property type="evidence" value="ECO:0007669"/>
    <property type="project" value="TreeGrafter"/>
</dbReference>
<evidence type="ECO:0000259" key="2">
    <source>
        <dbReference type="SMART" id="SM01349"/>
    </source>
</evidence>
<feature type="compositionally biased region" description="Low complexity" evidence="1">
    <location>
        <begin position="407"/>
        <end position="420"/>
    </location>
</feature>
<dbReference type="Gene3D" id="1.25.10.10">
    <property type="entry name" value="Leucine-rich Repeat Variant"/>
    <property type="match status" value="1"/>
</dbReference>
<dbReference type="PANTHER" id="PTHR21567">
    <property type="entry name" value="CLASP"/>
    <property type="match status" value="1"/>
</dbReference>
<dbReference type="InterPro" id="IPR034085">
    <property type="entry name" value="TOG"/>
</dbReference>
<dbReference type="GO" id="GO:0005881">
    <property type="term" value="C:cytoplasmic microtubule"/>
    <property type="evidence" value="ECO:0007669"/>
    <property type="project" value="TreeGrafter"/>
</dbReference>
<feature type="region of interest" description="Disordered" evidence="1">
    <location>
        <begin position="403"/>
        <end position="426"/>
    </location>
</feature>
<feature type="compositionally biased region" description="Polar residues" evidence="1">
    <location>
        <begin position="277"/>
        <end position="291"/>
    </location>
</feature>
<feature type="compositionally biased region" description="Low complexity" evidence="1">
    <location>
        <begin position="307"/>
        <end position="319"/>
    </location>
</feature>
<evidence type="ECO:0000313" key="3">
    <source>
        <dbReference type="EMBL" id="NDV29348.1"/>
    </source>
</evidence>
<dbReference type="SUPFAM" id="SSF48371">
    <property type="entry name" value="ARM repeat"/>
    <property type="match status" value="1"/>
</dbReference>
<organism evidence="3">
    <name type="scientific">Arcella intermedia</name>
    <dbReference type="NCBI Taxonomy" id="1963864"/>
    <lineage>
        <taxon>Eukaryota</taxon>
        <taxon>Amoebozoa</taxon>
        <taxon>Tubulinea</taxon>
        <taxon>Elardia</taxon>
        <taxon>Arcellinida</taxon>
        <taxon>Sphaerothecina</taxon>
        <taxon>Arcellidae</taxon>
        <taxon>Arcella</taxon>
    </lineage>
</organism>
<dbReference type="Pfam" id="PF12348">
    <property type="entry name" value="CLASP_N"/>
    <property type="match status" value="1"/>
</dbReference>
<dbReference type="InterPro" id="IPR011989">
    <property type="entry name" value="ARM-like"/>
</dbReference>
<reference evidence="3" key="1">
    <citation type="journal article" date="2020" name="J. Eukaryot. Microbiol.">
        <title>De novo Sequencing, Assembly and Annotation of the Transcriptome for the Free-Living Testate Amoeba Arcella intermedia.</title>
        <authorList>
            <person name="Ribeiro G.M."/>
            <person name="Porfirio-Sousa A.L."/>
            <person name="Maurer-Alcala X.X."/>
            <person name="Katz L.A."/>
            <person name="Lahr D.J.G."/>
        </authorList>
    </citation>
    <scope>NUCLEOTIDE SEQUENCE</scope>
</reference>
<dbReference type="InterPro" id="IPR024395">
    <property type="entry name" value="CLASP_N_dom"/>
</dbReference>
<dbReference type="GO" id="GO:0005876">
    <property type="term" value="C:spindle microtubule"/>
    <property type="evidence" value="ECO:0007669"/>
    <property type="project" value="TreeGrafter"/>
</dbReference>
<feature type="domain" description="TOG" evidence="2">
    <location>
        <begin position="1"/>
        <end position="208"/>
    </location>
</feature>
<accession>A0A6B2KXM3</accession>
<dbReference type="InterPro" id="IPR016024">
    <property type="entry name" value="ARM-type_fold"/>
</dbReference>
<protein>
    <recommendedName>
        <fullName evidence="2">TOG domain-containing protein</fullName>
    </recommendedName>
</protein>
<dbReference type="AlphaFoldDB" id="A0A6B2KXM3"/>
<feature type="compositionally biased region" description="Polar residues" evidence="1">
    <location>
        <begin position="324"/>
        <end position="337"/>
    </location>
</feature>
<feature type="compositionally biased region" description="Polar residues" evidence="1">
    <location>
        <begin position="249"/>
        <end position="269"/>
    </location>
</feature>
<dbReference type="GO" id="GO:0090307">
    <property type="term" value="P:mitotic spindle assembly"/>
    <property type="evidence" value="ECO:0007669"/>
    <property type="project" value="TreeGrafter"/>
</dbReference>
<dbReference type="GO" id="GO:0008017">
    <property type="term" value="F:microtubule binding"/>
    <property type="evidence" value="ECO:0007669"/>
    <property type="project" value="TreeGrafter"/>
</dbReference>